<evidence type="ECO:0000313" key="1">
    <source>
        <dbReference type="EMBL" id="JAD21974.1"/>
    </source>
</evidence>
<name>A0A0A8Y793_ARUDO</name>
<protein>
    <submittedName>
        <fullName evidence="1">Uncharacterized protein</fullName>
    </submittedName>
</protein>
<dbReference type="EMBL" id="GBRH01275921">
    <property type="protein sequence ID" value="JAD21974.1"/>
    <property type="molecule type" value="Transcribed_RNA"/>
</dbReference>
<proteinExistence type="predicted"/>
<accession>A0A0A8Y793</accession>
<reference evidence="1" key="1">
    <citation type="submission" date="2014-09" db="EMBL/GenBank/DDBJ databases">
        <authorList>
            <person name="Magalhaes I.L.F."/>
            <person name="Oliveira U."/>
            <person name="Santos F.R."/>
            <person name="Vidigal T.H.D.A."/>
            <person name="Brescovit A.D."/>
            <person name="Santos A.J."/>
        </authorList>
    </citation>
    <scope>NUCLEOTIDE SEQUENCE</scope>
    <source>
        <tissue evidence="1">Shoot tissue taken approximately 20 cm above the soil surface</tissue>
    </source>
</reference>
<reference evidence="1" key="2">
    <citation type="journal article" date="2015" name="Data Brief">
        <title>Shoot transcriptome of the giant reed, Arundo donax.</title>
        <authorList>
            <person name="Barrero R.A."/>
            <person name="Guerrero F.D."/>
            <person name="Moolhuijzen P."/>
            <person name="Goolsby J.A."/>
            <person name="Tidwell J."/>
            <person name="Bellgard S.E."/>
            <person name="Bellgard M.I."/>
        </authorList>
    </citation>
    <scope>NUCLEOTIDE SEQUENCE</scope>
    <source>
        <tissue evidence="1">Shoot tissue taken approximately 20 cm above the soil surface</tissue>
    </source>
</reference>
<sequence>MDNFEKYSKFVSKYCIELNFSVVIIWKSLAKSIKKNLAANEDLDTAPSLKGCIATKKIKNIVLWTVVC</sequence>
<organism evidence="1">
    <name type="scientific">Arundo donax</name>
    <name type="common">Giant reed</name>
    <name type="synonym">Donax arundinaceus</name>
    <dbReference type="NCBI Taxonomy" id="35708"/>
    <lineage>
        <taxon>Eukaryota</taxon>
        <taxon>Viridiplantae</taxon>
        <taxon>Streptophyta</taxon>
        <taxon>Embryophyta</taxon>
        <taxon>Tracheophyta</taxon>
        <taxon>Spermatophyta</taxon>
        <taxon>Magnoliopsida</taxon>
        <taxon>Liliopsida</taxon>
        <taxon>Poales</taxon>
        <taxon>Poaceae</taxon>
        <taxon>PACMAD clade</taxon>
        <taxon>Arundinoideae</taxon>
        <taxon>Arundineae</taxon>
        <taxon>Arundo</taxon>
    </lineage>
</organism>
<dbReference type="AlphaFoldDB" id="A0A0A8Y793"/>